<keyword evidence="5 7" id="KW-0472">Membrane</keyword>
<feature type="transmembrane region" description="Helical" evidence="7">
    <location>
        <begin position="23"/>
        <end position="47"/>
    </location>
</feature>
<evidence type="ECO:0000256" key="2">
    <source>
        <dbReference type="ARBA" id="ARBA00022475"/>
    </source>
</evidence>
<dbReference type="OrthoDB" id="226701at2"/>
<reference evidence="9 10" key="1">
    <citation type="submission" date="2019-06" db="EMBL/GenBank/DDBJ databases">
        <title>Sequencing the genomes of 1000 actinobacteria strains.</title>
        <authorList>
            <person name="Klenk H.-P."/>
        </authorList>
    </citation>
    <scope>NUCLEOTIDE SEQUENCE [LARGE SCALE GENOMIC DNA]</scope>
    <source>
        <strain evidence="9 10">DSM 45301</strain>
    </source>
</reference>
<evidence type="ECO:0000256" key="1">
    <source>
        <dbReference type="ARBA" id="ARBA00004651"/>
    </source>
</evidence>
<sequence length="671" mass="73442">MIAGSAGLGRTRLYTRWERRRRLTAAATAMLGAAAAVWVAAGILTWLSGRGFTLPHIHLRPVASGGDGGLLGLPRSGQQAAPSRPQLPVAITWPVPPLAAAGAAVPLWLAWLWLAVRPMLRGLHQQARHRGLAQPAAIRKALGSRTVRRAGRYTRPDLPWYQRTLAATREFGYFIGHPLTGGRRLRVAMWADFEQRIRILARVGWGKTDRLLVPIIRGLPGPAMISSTEPKIFERTVLARTCRPRTLRWPWLTRLARPWLPVREYPVAVVDMSAPEYRYAAGYRRIRWNPIEGCEDFNVAYRRAVALVAGVESESQGDRGNDRDQFFRDSAAEVLSAWLHAAALGDKEIEDLLGWKQKPTDPVPTRILKDHPRADPSAQDGLRTHLDPRAAATTSGVERYLALAMRSIGTADGRQLCGRRFDPDTGCRLPGFDMVGFLMAGGTVYLLADPNRIDRARPLLSLFAAEMFVAAETLALRSPRRRLEVPFVGVLDELRFAIVVPNLPYVASALRKAGIGYVYTVVGSSQEQALYGADAATLRDAAGVSIVGGIDIDSARELSERAGVTPVVTASRGGHEPHGEHIQLQDTLTVGDQQQLADGEATVLVRGLAPFLAWVPSIHDRRRIRRTVLREAATVAARVAAAREGEAVIHRSHATAAAAGADFTLDRKPIQ</sequence>
<dbReference type="InterPro" id="IPR032689">
    <property type="entry name" value="TraG-D_C"/>
</dbReference>
<dbReference type="PANTHER" id="PTHR37937">
    <property type="entry name" value="CONJUGATIVE TRANSFER: DNA TRANSPORT"/>
    <property type="match status" value="1"/>
</dbReference>
<dbReference type="Proteomes" id="UP000315677">
    <property type="component" value="Unassembled WGS sequence"/>
</dbReference>
<name>A0A543CXS6_9PSEU</name>
<comment type="caution">
    <text evidence="9">The sequence shown here is derived from an EMBL/GenBank/DDBJ whole genome shotgun (WGS) entry which is preliminary data.</text>
</comment>
<protein>
    <submittedName>
        <fullName evidence="9">Type IV secretory pathway TraG/TraD family ATPase VirD4</fullName>
    </submittedName>
</protein>
<evidence type="ECO:0000256" key="3">
    <source>
        <dbReference type="ARBA" id="ARBA00022692"/>
    </source>
</evidence>
<dbReference type="Pfam" id="PF12696">
    <property type="entry name" value="TraG-D_C"/>
    <property type="match status" value="1"/>
</dbReference>
<evidence type="ECO:0000313" key="10">
    <source>
        <dbReference type="Proteomes" id="UP000315677"/>
    </source>
</evidence>
<evidence type="ECO:0000256" key="7">
    <source>
        <dbReference type="SAM" id="Phobius"/>
    </source>
</evidence>
<dbReference type="InterPro" id="IPR027417">
    <property type="entry name" value="P-loop_NTPase"/>
</dbReference>
<keyword evidence="10" id="KW-1185">Reference proteome</keyword>
<accession>A0A543CXS6</accession>
<gene>
    <name evidence="9" type="ORF">FB558_8569</name>
</gene>
<comment type="subcellular location">
    <subcellularLocation>
        <location evidence="1">Cell membrane</location>
        <topology evidence="1">Multi-pass membrane protein</topology>
    </subcellularLocation>
</comment>
<dbReference type="AlphaFoldDB" id="A0A543CXS6"/>
<evidence type="ECO:0000256" key="5">
    <source>
        <dbReference type="ARBA" id="ARBA00023136"/>
    </source>
</evidence>
<organism evidence="9 10">
    <name type="scientific">Pseudonocardia kunmingensis</name>
    <dbReference type="NCBI Taxonomy" id="630975"/>
    <lineage>
        <taxon>Bacteria</taxon>
        <taxon>Bacillati</taxon>
        <taxon>Actinomycetota</taxon>
        <taxon>Actinomycetes</taxon>
        <taxon>Pseudonocardiales</taxon>
        <taxon>Pseudonocardiaceae</taxon>
        <taxon>Pseudonocardia</taxon>
    </lineage>
</organism>
<keyword evidence="3 7" id="KW-0812">Transmembrane</keyword>
<evidence type="ECO:0000259" key="8">
    <source>
        <dbReference type="Pfam" id="PF12696"/>
    </source>
</evidence>
<feature type="region of interest" description="Disordered" evidence="6">
    <location>
        <begin position="363"/>
        <end position="384"/>
    </location>
</feature>
<feature type="domain" description="TraD/TraG TraM recognition site" evidence="8">
    <location>
        <begin position="486"/>
        <end position="580"/>
    </location>
</feature>
<dbReference type="SUPFAM" id="SSF52540">
    <property type="entry name" value="P-loop containing nucleoside triphosphate hydrolases"/>
    <property type="match status" value="1"/>
</dbReference>
<evidence type="ECO:0000256" key="6">
    <source>
        <dbReference type="SAM" id="MobiDB-lite"/>
    </source>
</evidence>
<dbReference type="CDD" id="cd01127">
    <property type="entry name" value="TrwB_TraG_TraD_VirD4"/>
    <property type="match status" value="1"/>
</dbReference>
<evidence type="ECO:0000313" key="9">
    <source>
        <dbReference type="EMBL" id="TQM01668.1"/>
    </source>
</evidence>
<dbReference type="PANTHER" id="PTHR37937:SF1">
    <property type="entry name" value="CONJUGATIVE TRANSFER: DNA TRANSPORT"/>
    <property type="match status" value="1"/>
</dbReference>
<proteinExistence type="predicted"/>
<dbReference type="EMBL" id="VFPA01000009">
    <property type="protein sequence ID" value="TQM01668.1"/>
    <property type="molecule type" value="Genomic_DNA"/>
</dbReference>
<keyword evidence="2" id="KW-1003">Cell membrane</keyword>
<dbReference type="InterPro" id="IPR051539">
    <property type="entry name" value="T4SS-coupling_protein"/>
</dbReference>
<evidence type="ECO:0000256" key="4">
    <source>
        <dbReference type="ARBA" id="ARBA00022989"/>
    </source>
</evidence>
<keyword evidence="4 7" id="KW-1133">Transmembrane helix</keyword>
<dbReference type="Gene3D" id="3.40.50.300">
    <property type="entry name" value="P-loop containing nucleotide triphosphate hydrolases"/>
    <property type="match status" value="1"/>
</dbReference>
<dbReference type="GO" id="GO:0005886">
    <property type="term" value="C:plasma membrane"/>
    <property type="evidence" value="ECO:0007669"/>
    <property type="project" value="UniProtKB-SubCell"/>
</dbReference>
<dbReference type="RefSeq" id="WP_142065302.1">
    <property type="nucleotide sequence ID" value="NZ_VFPA01000009.1"/>
</dbReference>